<dbReference type="GO" id="GO:0003677">
    <property type="term" value="F:DNA binding"/>
    <property type="evidence" value="ECO:0007669"/>
    <property type="project" value="UniProtKB-KW"/>
</dbReference>
<evidence type="ECO:0000256" key="2">
    <source>
        <dbReference type="ARBA" id="ARBA00023015"/>
    </source>
</evidence>
<evidence type="ECO:0000313" key="7">
    <source>
        <dbReference type="Proteomes" id="UP000501690"/>
    </source>
</evidence>
<sequence>MDPQSDFADYIRKRRLRRLELQGHHNTFIVQCKLLLRNTPKKSSKIGKGWKDLCTFNRLEEGDILVFLADKKMKKKKIKDKSSPTEAFPFPNTTPLSQLRYCVSKENVTPDSTSKTYLSLNEDTDMQNKRIQSTIRKPLSELTYCEFHGSTSIGSTNAPILQNSNSNNTGIVQFDCPIGRSKINVFNTEELLPKEIVGSSSSHASLNSCAFSEVVNPFYVQQHQSHGLQFCQPSREQAIRSISKILDFDNNSEEDENDDNIIGHFKSDLYSKAEIQV</sequence>
<protein>
    <recommendedName>
        <fullName evidence="8">TF-B3 domain-containing protein</fullName>
    </recommendedName>
</protein>
<dbReference type="InterPro" id="IPR015300">
    <property type="entry name" value="DNA-bd_pseudobarrel_sf"/>
</dbReference>
<keyword evidence="5" id="KW-0539">Nucleus</keyword>
<name>A0A4D6L2R7_VIGUN</name>
<reference evidence="6 7" key="1">
    <citation type="submission" date="2019-04" db="EMBL/GenBank/DDBJ databases">
        <title>An improved genome assembly and genetic linkage map for asparagus bean, Vigna unguiculata ssp. sesquipedialis.</title>
        <authorList>
            <person name="Xia Q."/>
            <person name="Zhang R."/>
            <person name="Dong Y."/>
        </authorList>
    </citation>
    <scope>NUCLEOTIDE SEQUENCE [LARGE SCALE GENOMIC DNA]</scope>
    <source>
        <tissue evidence="6">Leaf</tissue>
    </source>
</reference>
<evidence type="ECO:0000256" key="3">
    <source>
        <dbReference type="ARBA" id="ARBA00023125"/>
    </source>
</evidence>
<dbReference type="Proteomes" id="UP000501690">
    <property type="component" value="Linkage Group LG2"/>
</dbReference>
<dbReference type="SUPFAM" id="SSF101936">
    <property type="entry name" value="DNA-binding pseudobarrel domain"/>
    <property type="match status" value="1"/>
</dbReference>
<dbReference type="EMBL" id="CP039346">
    <property type="protein sequence ID" value="QCD82760.1"/>
    <property type="molecule type" value="Genomic_DNA"/>
</dbReference>
<evidence type="ECO:0000256" key="5">
    <source>
        <dbReference type="ARBA" id="ARBA00023242"/>
    </source>
</evidence>
<keyword evidence="2" id="KW-0805">Transcription regulation</keyword>
<evidence type="ECO:0000313" key="6">
    <source>
        <dbReference type="EMBL" id="QCD82760.1"/>
    </source>
</evidence>
<evidence type="ECO:0000256" key="1">
    <source>
        <dbReference type="ARBA" id="ARBA00004123"/>
    </source>
</evidence>
<keyword evidence="3" id="KW-0238">DNA-binding</keyword>
<evidence type="ECO:0000256" key="4">
    <source>
        <dbReference type="ARBA" id="ARBA00023163"/>
    </source>
</evidence>
<dbReference type="Gene3D" id="2.40.330.10">
    <property type="entry name" value="DNA-binding pseudobarrel domain"/>
    <property type="match status" value="1"/>
</dbReference>
<comment type="subcellular location">
    <subcellularLocation>
        <location evidence="1">Nucleus</location>
    </subcellularLocation>
</comment>
<dbReference type="GO" id="GO:0005634">
    <property type="term" value="C:nucleus"/>
    <property type="evidence" value="ECO:0007669"/>
    <property type="project" value="UniProtKB-SubCell"/>
</dbReference>
<accession>A0A4D6L2R7</accession>
<gene>
    <name evidence="6" type="ORF">DEO72_LG2g3101</name>
</gene>
<evidence type="ECO:0008006" key="8">
    <source>
        <dbReference type="Google" id="ProtNLM"/>
    </source>
</evidence>
<proteinExistence type="predicted"/>
<organism evidence="6 7">
    <name type="scientific">Vigna unguiculata</name>
    <name type="common">Cowpea</name>
    <dbReference type="NCBI Taxonomy" id="3917"/>
    <lineage>
        <taxon>Eukaryota</taxon>
        <taxon>Viridiplantae</taxon>
        <taxon>Streptophyta</taxon>
        <taxon>Embryophyta</taxon>
        <taxon>Tracheophyta</taxon>
        <taxon>Spermatophyta</taxon>
        <taxon>Magnoliopsida</taxon>
        <taxon>eudicotyledons</taxon>
        <taxon>Gunneridae</taxon>
        <taxon>Pentapetalae</taxon>
        <taxon>rosids</taxon>
        <taxon>fabids</taxon>
        <taxon>Fabales</taxon>
        <taxon>Fabaceae</taxon>
        <taxon>Papilionoideae</taxon>
        <taxon>50 kb inversion clade</taxon>
        <taxon>NPAAA clade</taxon>
        <taxon>indigoferoid/millettioid clade</taxon>
        <taxon>Phaseoleae</taxon>
        <taxon>Vigna</taxon>
    </lineage>
</organism>
<keyword evidence="4" id="KW-0804">Transcription</keyword>
<keyword evidence="7" id="KW-1185">Reference proteome</keyword>
<dbReference type="AlphaFoldDB" id="A0A4D6L2R7"/>